<reference evidence="3" key="1">
    <citation type="submission" date="2021-03" db="EMBL/GenBank/DDBJ databases">
        <title>Antimicrobial resistance genes in bacteria isolated from Japanese honey, and their potential for conferring macrolide and lincosamide resistance in the American foulbrood pathogen Paenibacillus larvae.</title>
        <authorList>
            <person name="Okamoto M."/>
            <person name="Kumagai M."/>
            <person name="Kanamori H."/>
            <person name="Takamatsu D."/>
        </authorList>
    </citation>
    <scope>NUCLEOTIDE SEQUENCE</scope>
    <source>
        <strain evidence="3">J43TS3</strain>
    </source>
</reference>
<dbReference type="Pfam" id="PF19823">
    <property type="entry name" value="DUF6305"/>
    <property type="match status" value="1"/>
</dbReference>
<comment type="caution">
    <text evidence="3">The sequence shown here is derived from an EMBL/GenBank/DDBJ whole genome shotgun (WGS) entry which is preliminary data.</text>
</comment>
<keyword evidence="1" id="KW-0732">Signal</keyword>
<feature type="chain" id="PRO_5038843216" description="DUF6305 domain-containing protein" evidence="1">
    <location>
        <begin position="24"/>
        <end position="195"/>
    </location>
</feature>
<dbReference type="EMBL" id="BORP01000002">
    <property type="protein sequence ID" value="GIO26640.1"/>
    <property type="molecule type" value="Genomic_DNA"/>
</dbReference>
<sequence length="195" mass="21825">MKKFLPAFVCFCLALILVPISIGSTTSKINTYPNLPAPIAQERILITSAGQAVEGAIMQSIAENLNLEADYRPRALDTDLYEYKSVVIVVGYSKNGLAQTVRNFQEELSRSKHLVQEAEANGISVIVVDFSGSLRNDSTTWKLLEEVIPHCTYYIGFSHTKKMDKLHAIVKEHHIPITLIDQIMDIEVPFNSAYR</sequence>
<dbReference type="RefSeq" id="WP_212920156.1">
    <property type="nucleotide sequence ID" value="NZ_BORP01000002.1"/>
</dbReference>
<proteinExistence type="predicted"/>
<accession>A0A919X8T9</accession>
<dbReference type="InterPro" id="IPR046272">
    <property type="entry name" value="DUF6305"/>
</dbReference>
<evidence type="ECO:0000256" key="1">
    <source>
        <dbReference type="SAM" id="SignalP"/>
    </source>
</evidence>
<organism evidence="3 4">
    <name type="scientific">Ornithinibacillus bavariensis</name>
    <dbReference type="NCBI Taxonomy" id="545502"/>
    <lineage>
        <taxon>Bacteria</taxon>
        <taxon>Bacillati</taxon>
        <taxon>Bacillota</taxon>
        <taxon>Bacilli</taxon>
        <taxon>Bacillales</taxon>
        <taxon>Bacillaceae</taxon>
        <taxon>Ornithinibacillus</taxon>
    </lineage>
</organism>
<protein>
    <recommendedName>
        <fullName evidence="2">DUF6305 domain-containing protein</fullName>
    </recommendedName>
</protein>
<dbReference type="AlphaFoldDB" id="A0A919X8T9"/>
<dbReference type="Proteomes" id="UP000676917">
    <property type="component" value="Unassembled WGS sequence"/>
</dbReference>
<feature type="signal peptide" evidence="1">
    <location>
        <begin position="1"/>
        <end position="23"/>
    </location>
</feature>
<gene>
    <name evidence="3" type="ORF">J43TS3_12510</name>
</gene>
<feature type="domain" description="DUF6305" evidence="2">
    <location>
        <begin position="41"/>
        <end position="194"/>
    </location>
</feature>
<keyword evidence="4" id="KW-1185">Reference proteome</keyword>
<evidence type="ECO:0000259" key="2">
    <source>
        <dbReference type="Pfam" id="PF19823"/>
    </source>
</evidence>
<name>A0A919X8T9_9BACI</name>
<evidence type="ECO:0000313" key="3">
    <source>
        <dbReference type="EMBL" id="GIO26640.1"/>
    </source>
</evidence>
<evidence type="ECO:0000313" key="4">
    <source>
        <dbReference type="Proteomes" id="UP000676917"/>
    </source>
</evidence>